<feature type="region of interest" description="Disordered" evidence="1">
    <location>
        <begin position="1"/>
        <end position="96"/>
    </location>
</feature>
<dbReference type="GeneID" id="59328449"/>
<dbReference type="Proteomes" id="UP000593566">
    <property type="component" value="Unassembled WGS sequence"/>
</dbReference>
<feature type="compositionally biased region" description="Basic and acidic residues" evidence="1">
    <location>
        <begin position="7"/>
        <end position="19"/>
    </location>
</feature>
<feature type="domain" description="PD-(D/E)XK nuclease-like" evidence="2">
    <location>
        <begin position="173"/>
        <end position="391"/>
    </location>
</feature>
<feature type="compositionally biased region" description="Low complexity" evidence="1">
    <location>
        <begin position="66"/>
        <end position="88"/>
    </location>
</feature>
<organism evidence="3 4">
    <name type="scientific">Letharia lupina</name>
    <dbReference type="NCBI Taxonomy" id="560253"/>
    <lineage>
        <taxon>Eukaryota</taxon>
        <taxon>Fungi</taxon>
        <taxon>Dikarya</taxon>
        <taxon>Ascomycota</taxon>
        <taxon>Pezizomycotina</taxon>
        <taxon>Lecanoromycetes</taxon>
        <taxon>OSLEUM clade</taxon>
        <taxon>Lecanoromycetidae</taxon>
        <taxon>Lecanorales</taxon>
        <taxon>Lecanorineae</taxon>
        <taxon>Parmeliaceae</taxon>
        <taxon>Letharia</taxon>
    </lineage>
</organism>
<comment type="caution">
    <text evidence="3">The sequence shown here is derived from an EMBL/GenBank/DDBJ whole genome shotgun (WGS) entry which is preliminary data.</text>
</comment>
<gene>
    <name evidence="3" type="ORF">HO133_000030</name>
</gene>
<dbReference type="AlphaFoldDB" id="A0A8H6FLJ7"/>
<dbReference type="Pfam" id="PF20516">
    <property type="entry name" value="PDDEXK_12"/>
    <property type="match status" value="1"/>
</dbReference>
<dbReference type="InterPro" id="IPR046797">
    <property type="entry name" value="PDDEXK_12"/>
</dbReference>
<reference evidence="3 4" key="1">
    <citation type="journal article" date="2020" name="Genomics">
        <title>Complete, high-quality genomes from long-read metagenomic sequencing of two wolf lichen thalli reveals enigmatic genome architecture.</title>
        <authorList>
            <person name="McKenzie S.K."/>
            <person name="Walston R.F."/>
            <person name="Allen J.L."/>
        </authorList>
    </citation>
    <scope>NUCLEOTIDE SEQUENCE [LARGE SCALE GENOMIC DNA]</scope>
    <source>
        <strain evidence="3">WasteWater1</strain>
    </source>
</reference>
<protein>
    <recommendedName>
        <fullName evidence="2">PD-(D/E)XK nuclease-like domain-containing protein</fullName>
    </recommendedName>
</protein>
<sequence>MPQSPLKTKDVEAKAKEGEESGMVTRARSQAKVSSAVSSDKENGGTVRSAGIEAQVIPLFSEPSARPGSPLKSKSSSSRPGSPTKSTKAPASMTTRERLILLNPPVSFFPRVYFGQLGNKMPPAVKILWVNHIESDGEGTIPEALKARIPQQTPNKSKPKVPKMCFSDNTRYKPGEYDRIWIAITDVLINADRYRHEGYHESHWISYVVSPMLNLVSKLECFNKDGKRIKALDITQFKDLDKRIDCAFGLDLPTDQTLTLQRGVYAMKGAMDSINQTSSFVNFTPMFANFEVKRKNTNIDPLIQLAAWISAEFEKRKVEDYSLDMPVLVIEIEGDEWGLHIVYVDREMVKDKGYGLRFVGPISLGDTKSLEGGFKLLDGLCRCADWGVGSYKDWFEKQILQKYIY</sequence>
<proteinExistence type="predicted"/>
<evidence type="ECO:0000313" key="4">
    <source>
        <dbReference type="Proteomes" id="UP000593566"/>
    </source>
</evidence>
<dbReference type="RefSeq" id="XP_037157844.1">
    <property type="nucleotide sequence ID" value="XM_037290970.1"/>
</dbReference>
<evidence type="ECO:0000259" key="2">
    <source>
        <dbReference type="Pfam" id="PF20516"/>
    </source>
</evidence>
<accession>A0A8H6FLJ7</accession>
<evidence type="ECO:0000313" key="3">
    <source>
        <dbReference type="EMBL" id="KAF6230771.1"/>
    </source>
</evidence>
<evidence type="ECO:0000256" key="1">
    <source>
        <dbReference type="SAM" id="MobiDB-lite"/>
    </source>
</evidence>
<feature type="compositionally biased region" description="Polar residues" evidence="1">
    <location>
        <begin position="27"/>
        <end position="38"/>
    </location>
</feature>
<name>A0A8H6FLJ7_9LECA</name>
<dbReference type="EMBL" id="JACCJB010000001">
    <property type="protein sequence ID" value="KAF6230771.1"/>
    <property type="molecule type" value="Genomic_DNA"/>
</dbReference>
<keyword evidence="4" id="KW-1185">Reference proteome</keyword>